<feature type="domain" description="RNB" evidence="2">
    <location>
        <begin position="240"/>
        <end position="584"/>
    </location>
</feature>
<dbReference type="GO" id="GO:0006402">
    <property type="term" value="P:mRNA catabolic process"/>
    <property type="evidence" value="ECO:0007669"/>
    <property type="project" value="TreeGrafter"/>
</dbReference>
<dbReference type="GO" id="GO:0003723">
    <property type="term" value="F:RNA binding"/>
    <property type="evidence" value="ECO:0007669"/>
    <property type="project" value="InterPro"/>
</dbReference>
<accession>A0AAW1HU63</accession>
<sequence length="721" mass="82582">MSSTSQAKAKKRRQKQVATSSKEVKEKVSFNEYYKLEDVEEQLNSGALIKGTIRINPKSCKTAYVTNEDRNSQDYIINSIVDRNRALEGDVVVLKLKSESEWVDNQKSASVVYILEKVHPRISIGTLNIMYDKRQKMAALQPRDKRVPRIVLDQTSLPPAYFKNPAEHEDILFLAKITEWEHPKYAKGTIIERVGVKDDLKNETRALLLEHQLDVTPFPPSVYKYLPESSAIPESEFSYREDLRKECIFTIDPLTARDLDDAISCKTLPNGNLEVGVHIADVSFFLNEETELDEIVSKKGTTIYLVDNVYHMLPVELCSHCSLLPGKDCLTFSVFFEMTEDGEILNHRFARTIINSCCQLAYEHAQKMIDNQHDFDVADMPDIHNGFNARDICDIVNKLRRVSSNLRQKRIDGGALRIDQIKILFRLGKTGEPLEFFKYENIEAHRLIEELMLLANITVARKLLNDYPKIAFLRCHEPPNPRLLRETQEILENVGIHVDVKSSAGLHTSLQNYCTSDYLGVARNAVLNHLFAKPMTRARYICAALEDSFEHYALAVDTYTHFTSPIRRYADVMVHRLLASSLGYSAHPEWETEYVRAIAANCNKQKYNAKKAGEASSDLFLAYYIEQNQPFIQDAVVIDVRKQSFHVLVLGTGTIVRMYLNNLGKDVKHQAEEVSKKLWRIMIEYADNTKQVIEMFQLVKVHLKRKGNTFNLEGQLIQPDT</sequence>
<dbReference type="InterPro" id="IPR041505">
    <property type="entry name" value="Dis3_CSD2"/>
</dbReference>
<reference evidence="3 4" key="1">
    <citation type="journal article" date="2024" name="BMC Genomics">
        <title>De novo assembly and annotation of Popillia japonica's genome with initial clues to its potential as an invasive pest.</title>
        <authorList>
            <person name="Cucini C."/>
            <person name="Boschi S."/>
            <person name="Funari R."/>
            <person name="Cardaioli E."/>
            <person name="Iannotti N."/>
            <person name="Marturano G."/>
            <person name="Paoli F."/>
            <person name="Bruttini M."/>
            <person name="Carapelli A."/>
            <person name="Frati F."/>
            <person name="Nardi F."/>
        </authorList>
    </citation>
    <scope>NUCLEOTIDE SEQUENCE [LARGE SCALE GENOMIC DNA]</scope>
    <source>
        <strain evidence="3">DMR45628</strain>
    </source>
</reference>
<dbReference type="PANTHER" id="PTHR23355:SF9">
    <property type="entry name" value="DIS3-LIKE EXONUCLEASE 2"/>
    <property type="match status" value="1"/>
</dbReference>
<comment type="caution">
    <text evidence="3">The sequence shown here is derived from an EMBL/GenBank/DDBJ whole genome shotgun (WGS) entry which is preliminary data.</text>
</comment>
<dbReference type="Pfam" id="PF17849">
    <property type="entry name" value="OB_Dis3"/>
    <property type="match status" value="1"/>
</dbReference>
<dbReference type="Pfam" id="PF00773">
    <property type="entry name" value="RNB"/>
    <property type="match status" value="1"/>
</dbReference>
<dbReference type="GO" id="GO:0010587">
    <property type="term" value="P:miRNA catabolic process"/>
    <property type="evidence" value="ECO:0007669"/>
    <property type="project" value="TreeGrafter"/>
</dbReference>
<dbReference type="InterPro" id="IPR001900">
    <property type="entry name" value="RNase_II/R"/>
</dbReference>
<gene>
    <name evidence="3" type="ORF">QE152_g39677</name>
</gene>
<dbReference type="AlphaFoldDB" id="A0AAW1HU63"/>
<dbReference type="GO" id="GO:0000932">
    <property type="term" value="C:P-body"/>
    <property type="evidence" value="ECO:0007669"/>
    <property type="project" value="TreeGrafter"/>
</dbReference>
<dbReference type="InterPro" id="IPR012340">
    <property type="entry name" value="NA-bd_OB-fold"/>
</dbReference>
<dbReference type="Gene3D" id="2.40.50.140">
    <property type="entry name" value="Nucleic acid-binding proteins"/>
    <property type="match status" value="1"/>
</dbReference>
<evidence type="ECO:0000313" key="4">
    <source>
        <dbReference type="Proteomes" id="UP001458880"/>
    </source>
</evidence>
<dbReference type="EMBL" id="JASPKY010000967">
    <property type="protein sequence ID" value="KAK9679839.1"/>
    <property type="molecule type" value="Genomic_DNA"/>
</dbReference>
<feature type="region of interest" description="Disordered" evidence="1">
    <location>
        <begin position="1"/>
        <end position="24"/>
    </location>
</feature>
<dbReference type="InterPro" id="IPR050180">
    <property type="entry name" value="RNR_Ribonuclease"/>
</dbReference>
<dbReference type="Gene3D" id="2.40.50.690">
    <property type="match status" value="1"/>
</dbReference>
<dbReference type="InterPro" id="IPR022966">
    <property type="entry name" value="RNase_II/R_CS"/>
</dbReference>
<proteinExistence type="predicted"/>
<organism evidence="3 4">
    <name type="scientific">Popillia japonica</name>
    <name type="common">Japanese beetle</name>
    <dbReference type="NCBI Taxonomy" id="7064"/>
    <lineage>
        <taxon>Eukaryota</taxon>
        <taxon>Metazoa</taxon>
        <taxon>Ecdysozoa</taxon>
        <taxon>Arthropoda</taxon>
        <taxon>Hexapoda</taxon>
        <taxon>Insecta</taxon>
        <taxon>Pterygota</taxon>
        <taxon>Neoptera</taxon>
        <taxon>Endopterygota</taxon>
        <taxon>Coleoptera</taxon>
        <taxon>Polyphaga</taxon>
        <taxon>Scarabaeiformia</taxon>
        <taxon>Scarabaeidae</taxon>
        <taxon>Rutelinae</taxon>
        <taxon>Popillia</taxon>
    </lineage>
</organism>
<dbReference type="Gene3D" id="2.40.50.700">
    <property type="match status" value="1"/>
</dbReference>
<name>A0AAW1HU63_POPJA</name>
<dbReference type="PANTHER" id="PTHR23355">
    <property type="entry name" value="RIBONUCLEASE"/>
    <property type="match status" value="1"/>
</dbReference>
<dbReference type="SUPFAM" id="SSF50249">
    <property type="entry name" value="Nucleic acid-binding proteins"/>
    <property type="match status" value="2"/>
</dbReference>
<protein>
    <submittedName>
        <fullName evidence="3">RNB domain</fullName>
    </submittedName>
</protein>
<dbReference type="PROSITE" id="PS01175">
    <property type="entry name" value="RIBONUCLEASE_II"/>
    <property type="match status" value="1"/>
</dbReference>
<evidence type="ECO:0000259" key="2">
    <source>
        <dbReference type="SMART" id="SM00955"/>
    </source>
</evidence>
<dbReference type="Proteomes" id="UP001458880">
    <property type="component" value="Unassembled WGS sequence"/>
</dbReference>
<evidence type="ECO:0000256" key="1">
    <source>
        <dbReference type="SAM" id="MobiDB-lite"/>
    </source>
</evidence>
<dbReference type="GO" id="GO:0000175">
    <property type="term" value="F:3'-5'-RNA exonuclease activity"/>
    <property type="evidence" value="ECO:0007669"/>
    <property type="project" value="TreeGrafter"/>
</dbReference>
<dbReference type="SMART" id="SM00955">
    <property type="entry name" value="RNB"/>
    <property type="match status" value="1"/>
</dbReference>
<keyword evidence="4" id="KW-1185">Reference proteome</keyword>
<evidence type="ECO:0000313" key="3">
    <source>
        <dbReference type="EMBL" id="KAK9679839.1"/>
    </source>
</evidence>